<comment type="similarity">
    <text evidence="8">Belongs to the CWC16 family. YJU2 subfamily.</text>
</comment>
<evidence type="ECO:0000313" key="11">
    <source>
        <dbReference type="Proteomes" id="UP001177140"/>
    </source>
</evidence>
<protein>
    <recommendedName>
        <fullName evidence="8">Splicing factor YJU2</fullName>
    </recommendedName>
</protein>
<organism evidence="10 11">
    <name type="scientific">Papaver nudicaule</name>
    <name type="common">Iceland poppy</name>
    <dbReference type="NCBI Taxonomy" id="74823"/>
    <lineage>
        <taxon>Eukaryota</taxon>
        <taxon>Viridiplantae</taxon>
        <taxon>Streptophyta</taxon>
        <taxon>Embryophyta</taxon>
        <taxon>Tracheophyta</taxon>
        <taxon>Spermatophyta</taxon>
        <taxon>Magnoliopsida</taxon>
        <taxon>Ranunculales</taxon>
        <taxon>Papaveraceae</taxon>
        <taxon>Papaveroideae</taxon>
        <taxon>Papaver</taxon>
    </lineage>
</organism>
<dbReference type="EMBL" id="JAJJMA010009483">
    <property type="protein sequence ID" value="MCL7022266.1"/>
    <property type="molecule type" value="Genomic_DNA"/>
</dbReference>
<feature type="region of interest" description="Disordered" evidence="9">
    <location>
        <begin position="1"/>
        <end position="21"/>
    </location>
</feature>
<keyword evidence="2" id="KW-0507">mRNA processing</keyword>
<dbReference type="InterPro" id="IPR007590">
    <property type="entry name" value="Saf4/Yju2"/>
</dbReference>
<feature type="binding site" evidence="8">
    <location>
        <position position="77"/>
    </location>
    <ligand>
        <name>Zn(2+)</name>
        <dbReference type="ChEBI" id="CHEBI:29105"/>
    </ligand>
</feature>
<keyword evidence="4 8" id="KW-0747">Spliceosome</keyword>
<evidence type="ECO:0000256" key="8">
    <source>
        <dbReference type="HAMAP-Rule" id="MF_03226"/>
    </source>
</evidence>
<gene>
    <name evidence="10" type="ORF">MKW94_001423</name>
</gene>
<keyword evidence="5 8" id="KW-0862">Zinc</keyword>
<comment type="subunit">
    <text evidence="8">Component of the spliceosome. Present in the activated B complex, the catalytically activated B* complex which catalyzes the branching, the catalytic step 1 C complex catalyzing the exon ligation, and the postcatalytic P complex containing the ligated exons (mRNA) and the excised lariat intron.</text>
</comment>
<sequence length="258" mass="29492">MGERKVQNHYIPPDFDPVKIPRAQHNNQTRSRTMLPMSIRCNTCGNYIGAGTKLNSRKEFAGEDYLGIKIYRLYSKCTTCSAEFTVKTDPQNSDYTVEFGATRNFESWRVEENKLKDAEEIGDPLKSLENRARVSKREMDIDADIDQVKSIKARHSKVSVDAILETVQRNAKGKEDKLDERDEALIKSIFGPKEVVSRIPDKEDQPSVRAAKRKIVLDTGSRTKQRFRKPSVGEELNLSKLISKYSRVKVSVIKKPRK</sequence>
<evidence type="ECO:0000256" key="2">
    <source>
        <dbReference type="ARBA" id="ARBA00022664"/>
    </source>
</evidence>
<comment type="subcellular location">
    <subcellularLocation>
        <location evidence="1 8">Nucleus</location>
    </subcellularLocation>
</comment>
<evidence type="ECO:0000256" key="9">
    <source>
        <dbReference type="SAM" id="MobiDB-lite"/>
    </source>
</evidence>
<evidence type="ECO:0000256" key="1">
    <source>
        <dbReference type="ARBA" id="ARBA00004123"/>
    </source>
</evidence>
<evidence type="ECO:0000256" key="7">
    <source>
        <dbReference type="ARBA" id="ARBA00023242"/>
    </source>
</evidence>
<name>A0AA41UWM7_PAPNU</name>
<comment type="function">
    <text evidence="8">Part of the spliceosome which catalyzes two sequential transesterification reactions, first the excision of the non-coding intron from pre-mRNA and then the ligation of the coding exons to form the mature mRNA. Plays a role in stabilizing the structure of the spliceosome catalytic core and docking of the branch helix into the active site, producing 5'-exon and lariat intron-3'-intermediates.</text>
</comment>
<reference evidence="10" key="1">
    <citation type="submission" date="2022-03" db="EMBL/GenBank/DDBJ databases">
        <title>A functionally conserved STORR gene fusion in Papaver species that diverged 16.8 million years ago.</title>
        <authorList>
            <person name="Catania T."/>
        </authorList>
    </citation>
    <scope>NUCLEOTIDE SEQUENCE</scope>
    <source>
        <strain evidence="10">S-191538</strain>
    </source>
</reference>
<evidence type="ECO:0000313" key="10">
    <source>
        <dbReference type="EMBL" id="MCL7022266.1"/>
    </source>
</evidence>
<dbReference type="PANTHER" id="PTHR12111:SF1">
    <property type="entry name" value="SPLICING FACTOR YJU2"/>
    <property type="match status" value="1"/>
</dbReference>
<evidence type="ECO:0000256" key="5">
    <source>
        <dbReference type="ARBA" id="ARBA00022833"/>
    </source>
</evidence>
<proteinExistence type="inferred from homology"/>
<dbReference type="GO" id="GO:0046872">
    <property type="term" value="F:metal ion binding"/>
    <property type="evidence" value="ECO:0007669"/>
    <property type="project" value="UniProtKB-KW"/>
</dbReference>
<dbReference type="AlphaFoldDB" id="A0AA41UWM7"/>
<keyword evidence="7 8" id="KW-0539">Nucleus</keyword>
<accession>A0AA41UWM7</accession>
<dbReference type="PANTHER" id="PTHR12111">
    <property type="entry name" value="SPLICING FACTOR YJU2"/>
    <property type="match status" value="1"/>
</dbReference>
<dbReference type="InterPro" id="IPR043701">
    <property type="entry name" value="Yju2"/>
</dbReference>
<evidence type="ECO:0000256" key="4">
    <source>
        <dbReference type="ARBA" id="ARBA00022728"/>
    </source>
</evidence>
<evidence type="ECO:0000256" key="6">
    <source>
        <dbReference type="ARBA" id="ARBA00023187"/>
    </source>
</evidence>
<evidence type="ECO:0000256" key="3">
    <source>
        <dbReference type="ARBA" id="ARBA00022723"/>
    </source>
</evidence>
<keyword evidence="6" id="KW-0508">mRNA splicing</keyword>
<feature type="binding site" evidence="8">
    <location>
        <position position="41"/>
    </location>
    <ligand>
        <name>Zn(2+)</name>
        <dbReference type="ChEBI" id="CHEBI:29105"/>
    </ligand>
</feature>
<keyword evidence="3 8" id="KW-0479">Metal-binding</keyword>
<keyword evidence="11" id="KW-1185">Reference proteome</keyword>
<feature type="binding site" evidence="8">
    <location>
        <position position="44"/>
    </location>
    <ligand>
        <name>Zn(2+)</name>
        <dbReference type="ChEBI" id="CHEBI:29105"/>
    </ligand>
</feature>
<feature type="binding site" evidence="8">
    <location>
        <position position="80"/>
    </location>
    <ligand>
        <name>Zn(2+)</name>
        <dbReference type="ChEBI" id="CHEBI:29105"/>
    </ligand>
</feature>
<comment type="caution">
    <text evidence="10">The sequence shown here is derived from an EMBL/GenBank/DDBJ whole genome shotgun (WGS) entry which is preliminary data.</text>
</comment>
<dbReference type="Proteomes" id="UP001177140">
    <property type="component" value="Unassembled WGS sequence"/>
</dbReference>
<dbReference type="GO" id="GO:0071006">
    <property type="term" value="C:U2-type catalytic step 1 spliceosome"/>
    <property type="evidence" value="ECO:0007669"/>
    <property type="project" value="UniProtKB-UniRule"/>
</dbReference>
<dbReference type="HAMAP" id="MF_03226">
    <property type="entry name" value="YJU2"/>
    <property type="match status" value="1"/>
</dbReference>
<dbReference type="GO" id="GO:0000349">
    <property type="term" value="P:generation of catalytic spliceosome for first transesterification step"/>
    <property type="evidence" value="ECO:0007669"/>
    <property type="project" value="UniProtKB-UniRule"/>
</dbReference>
<dbReference type="Pfam" id="PF04502">
    <property type="entry name" value="Saf4_Yju2"/>
    <property type="match status" value="1"/>
</dbReference>